<dbReference type="EMBL" id="RPFW01000001">
    <property type="protein sequence ID" value="TVZ06021.1"/>
    <property type="molecule type" value="Genomic_DNA"/>
</dbReference>
<name>A0A6P2C7K7_9ACTN</name>
<keyword evidence="3" id="KW-1185">Reference proteome</keyword>
<dbReference type="NCBIfam" id="NF040588">
    <property type="entry name" value="FxsC_Nterm"/>
    <property type="match status" value="1"/>
</dbReference>
<dbReference type="OrthoDB" id="9150238at2"/>
<sequence>MQARVPACRKGDPVHGGYPARDADGDRYLSPAAADDGPFFFLSYAHGPRDFPVGRDPDLWIAQLYDDLCEHIKSLADLAPGKKAGFMDRELQQGHEWPRHLSKALATCHVFVPLYSRRYFKSEHCGREWFAFNRRRLNYRARSARPIETIVPALWIPVRDGLFPEAASAVQYNSADFGPLYAEHGFYGIMKVSRWREAYEEAVYLLARRIVDAAEASPPIEHEVWTEYESLPSAFGGLGGTGPGDKLLRLTVIAPERDELPGGRDPAYYGENVREWNPFRQDSLRALADHAGDLARSLSYTPDVGDLYRHESALFGAGQPTGPEVLLIDPWAVLQPECGQMLRRLDAMDKPWVQVVVVWNTKDAQMQADAQQLRSALEAALPRMLREGRATSALAVRGVPSLEDFGVVFPAVLAAAGRHYVRLASARIASANDGQDDTPVERADG</sequence>
<dbReference type="InterPro" id="IPR047603">
    <property type="entry name" value="FxsC_N"/>
</dbReference>
<protein>
    <submittedName>
        <fullName evidence="2">TIR domain-containing protein</fullName>
    </submittedName>
</protein>
<reference evidence="2 3" key="1">
    <citation type="submission" date="2018-11" db="EMBL/GenBank/DDBJ databases">
        <title>Trebonia kvetii gen.nov., sp.nov., a novel acidophilic actinobacterium, and proposal of the new actinobacterial family Treboniaceae fam. nov.</title>
        <authorList>
            <person name="Rapoport D."/>
            <person name="Sagova-Mareckova M."/>
            <person name="Sedlacek I."/>
            <person name="Provaznik J."/>
            <person name="Kralova S."/>
            <person name="Pavlinic D."/>
            <person name="Benes V."/>
            <person name="Kopecky J."/>
        </authorList>
    </citation>
    <scope>NUCLEOTIDE SEQUENCE [LARGE SCALE GENOMIC DNA]</scope>
    <source>
        <strain evidence="2 3">15Tr583</strain>
    </source>
</reference>
<gene>
    <name evidence="2" type="ORF">EAS64_00670</name>
</gene>
<evidence type="ECO:0000313" key="3">
    <source>
        <dbReference type="Proteomes" id="UP000460272"/>
    </source>
</evidence>
<feature type="domain" description="TIR" evidence="1">
    <location>
        <begin position="40"/>
        <end position="134"/>
    </location>
</feature>
<dbReference type="NCBIfam" id="TIGR04276">
    <property type="entry name" value="FxsC_Cterm"/>
    <property type="match status" value="1"/>
</dbReference>
<comment type="caution">
    <text evidence="2">The sequence shown here is derived from an EMBL/GenBank/DDBJ whole genome shotgun (WGS) entry which is preliminary data.</text>
</comment>
<organism evidence="2 3">
    <name type="scientific">Trebonia kvetii</name>
    <dbReference type="NCBI Taxonomy" id="2480626"/>
    <lineage>
        <taxon>Bacteria</taxon>
        <taxon>Bacillati</taxon>
        <taxon>Actinomycetota</taxon>
        <taxon>Actinomycetes</taxon>
        <taxon>Streptosporangiales</taxon>
        <taxon>Treboniaceae</taxon>
        <taxon>Trebonia</taxon>
    </lineage>
</organism>
<evidence type="ECO:0000259" key="1">
    <source>
        <dbReference type="Pfam" id="PF13676"/>
    </source>
</evidence>
<dbReference type="InterPro" id="IPR026367">
    <property type="entry name" value="FxsC_C"/>
</dbReference>
<proteinExistence type="predicted"/>
<dbReference type="Pfam" id="PF13676">
    <property type="entry name" value="TIR_2"/>
    <property type="match status" value="1"/>
</dbReference>
<dbReference type="SUPFAM" id="SSF52200">
    <property type="entry name" value="Toll/Interleukin receptor TIR domain"/>
    <property type="match status" value="1"/>
</dbReference>
<dbReference type="GO" id="GO:0007165">
    <property type="term" value="P:signal transduction"/>
    <property type="evidence" value="ECO:0007669"/>
    <property type="project" value="InterPro"/>
</dbReference>
<evidence type="ECO:0000313" key="2">
    <source>
        <dbReference type="EMBL" id="TVZ06021.1"/>
    </source>
</evidence>
<accession>A0A6P2C7K7</accession>
<dbReference type="InterPro" id="IPR035897">
    <property type="entry name" value="Toll_tir_struct_dom_sf"/>
</dbReference>
<dbReference type="InterPro" id="IPR000157">
    <property type="entry name" value="TIR_dom"/>
</dbReference>
<dbReference type="Proteomes" id="UP000460272">
    <property type="component" value="Unassembled WGS sequence"/>
</dbReference>
<dbReference type="AlphaFoldDB" id="A0A6P2C7K7"/>
<dbReference type="Gene3D" id="3.40.50.10140">
    <property type="entry name" value="Toll/interleukin-1 receptor homology (TIR) domain"/>
    <property type="match status" value="1"/>
</dbReference>